<accession>A0A0S8GDI1</accession>
<dbReference type="Proteomes" id="UP000051096">
    <property type="component" value="Unassembled WGS sequence"/>
</dbReference>
<evidence type="ECO:0000313" key="2">
    <source>
        <dbReference type="Proteomes" id="UP000051096"/>
    </source>
</evidence>
<sequence>MYVCFLSICVVTSGSGRVLQFHGQVSAWGSAAYVDSLQTACGLRYIPSFTLEMPVSQSHLIDAEISVNAYAVLDSIRTLDDYNLDQAVDPYRLWCRFSGSQFELRGGLQKISFGSATVFRPLMWFDQIDVRDPLRITDGVYALLLRYYFLNNANVWLWGLYGNHETKG</sequence>
<proteinExistence type="predicted"/>
<name>A0A0S8GDI1_UNCW3</name>
<reference evidence="1 2" key="1">
    <citation type="journal article" date="2015" name="Microbiome">
        <title>Genomic resolution of linkages in carbon, nitrogen, and sulfur cycling among widespread estuary sediment bacteria.</title>
        <authorList>
            <person name="Baker B.J."/>
            <person name="Lazar C.S."/>
            <person name="Teske A.P."/>
            <person name="Dick G.J."/>
        </authorList>
    </citation>
    <scope>NUCLEOTIDE SEQUENCE [LARGE SCALE GENOMIC DNA]</scope>
    <source>
        <strain evidence="1">SM23_60</strain>
    </source>
</reference>
<protein>
    <submittedName>
        <fullName evidence="1">Uncharacterized protein</fullName>
    </submittedName>
</protein>
<evidence type="ECO:0000313" key="1">
    <source>
        <dbReference type="EMBL" id="KPK71093.1"/>
    </source>
</evidence>
<dbReference type="AlphaFoldDB" id="A0A0S8GDI1"/>
<gene>
    <name evidence="1" type="ORF">AMJ87_07695</name>
</gene>
<feature type="non-terminal residue" evidence="1">
    <location>
        <position position="168"/>
    </location>
</feature>
<organism evidence="1 2">
    <name type="scientific">candidate division WOR_3 bacterium SM23_60</name>
    <dbReference type="NCBI Taxonomy" id="1703780"/>
    <lineage>
        <taxon>Bacteria</taxon>
        <taxon>Bacteria division WOR-3</taxon>
    </lineage>
</organism>
<comment type="caution">
    <text evidence="1">The sequence shown here is derived from an EMBL/GenBank/DDBJ whole genome shotgun (WGS) entry which is preliminary data.</text>
</comment>
<dbReference type="EMBL" id="LJUO01000071">
    <property type="protein sequence ID" value="KPK71093.1"/>
    <property type="molecule type" value="Genomic_DNA"/>
</dbReference>